<evidence type="ECO:0000313" key="1">
    <source>
        <dbReference type="EMBL" id="KXB33183.1"/>
    </source>
</evidence>
<sequence length="73" mass="8640">MLHLQTTSKFRKDHKRIKKHCILNIKIMRQRKLIKILENVTFNRMGLLIDAINEERLVLIASRIGSPSDLFNK</sequence>
<accession>A0A133XQI7</accession>
<dbReference type="Proteomes" id="UP000070422">
    <property type="component" value="Unassembled WGS sequence"/>
</dbReference>
<reference evidence="1 2" key="1">
    <citation type="submission" date="2016-01" db="EMBL/GenBank/DDBJ databases">
        <authorList>
            <person name="Oliw E.H."/>
        </authorList>
    </citation>
    <scope>NUCLEOTIDE SEQUENCE [LARGE SCALE GENOMIC DNA]</scope>
    <source>
        <strain evidence="1 2">KA00635</strain>
    </source>
</reference>
<organism evidence="1 2">
    <name type="scientific">Aerococcus christensenii</name>
    <dbReference type="NCBI Taxonomy" id="87541"/>
    <lineage>
        <taxon>Bacteria</taxon>
        <taxon>Bacillati</taxon>
        <taxon>Bacillota</taxon>
        <taxon>Bacilli</taxon>
        <taxon>Lactobacillales</taxon>
        <taxon>Aerococcaceae</taxon>
        <taxon>Aerococcus</taxon>
    </lineage>
</organism>
<protein>
    <submittedName>
        <fullName evidence="1">Uncharacterized protein</fullName>
    </submittedName>
</protein>
<dbReference type="EMBL" id="LSCQ01000102">
    <property type="protein sequence ID" value="KXB33183.1"/>
    <property type="molecule type" value="Genomic_DNA"/>
</dbReference>
<name>A0A133XQI7_9LACT</name>
<proteinExistence type="predicted"/>
<dbReference type="AlphaFoldDB" id="A0A133XQI7"/>
<comment type="caution">
    <text evidence="1">The sequence shown here is derived from an EMBL/GenBank/DDBJ whole genome shotgun (WGS) entry which is preliminary data.</text>
</comment>
<gene>
    <name evidence="1" type="ORF">HMPREF3187_01707</name>
</gene>
<dbReference type="PATRIC" id="fig|87541.4.peg.1687"/>
<evidence type="ECO:0000313" key="2">
    <source>
        <dbReference type="Proteomes" id="UP000070422"/>
    </source>
</evidence>